<dbReference type="GO" id="GO:0005886">
    <property type="term" value="C:plasma membrane"/>
    <property type="evidence" value="ECO:0007669"/>
    <property type="project" value="UniProtKB-SubCell"/>
</dbReference>
<evidence type="ECO:0000313" key="8">
    <source>
        <dbReference type="Proteomes" id="UP000215155"/>
    </source>
</evidence>
<feature type="transmembrane region" description="Helical" evidence="6">
    <location>
        <begin position="47"/>
        <end position="69"/>
    </location>
</feature>
<feature type="transmembrane region" description="Helical" evidence="6">
    <location>
        <begin position="346"/>
        <end position="367"/>
    </location>
</feature>
<dbReference type="AlphaFoldDB" id="A0AA91YWI3"/>
<feature type="transmembrane region" description="Helical" evidence="6">
    <location>
        <begin position="162"/>
        <end position="183"/>
    </location>
</feature>
<protein>
    <recommendedName>
        <fullName evidence="9">Lipopolysaccharide biosynthesis protein</fullName>
    </recommendedName>
</protein>
<evidence type="ECO:0000256" key="4">
    <source>
        <dbReference type="ARBA" id="ARBA00022989"/>
    </source>
</evidence>
<evidence type="ECO:0000256" key="5">
    <source>
        <dbReference type="ARBA" id="ARBA00023136"/>
    </source>
</evidence>
<proteinExistence type="predicted"/>
<feature type="transmembrane region" description="Helical" evidence="6">
    <location>
        <begin position="379"/>
        <end position="401"/>
    </location>
</feature>
<dbReference type="PANTHER" id="PTHR30250">
    <property type="entry name" value="PST FAMILY PREDICTED COLANIC ACID TRANSPORTER"/>
    <property type="match status" value="1"/>
</dbReference>
<evidence type="ECO:0000256" key="3">
    <source>
        <dbReference type="ARBA" id="ARBA00022692"/>
    </source>
</evidence>
<dbReference type="PANTHER" id="PTHR30250:SF26">
    <property type="entry name" value="PSMA PROTEIN"/>
    <property type="match status" value="1"/>
</dbReference>
<evidence type="ECO:0000256" key="1">
    <source>
        <dbReference type="ARBA" id="ARBA00004651"/>
    </source>
</evidence>
<comment type="subcellular location">
    <subcellularLocation>
        <location evidence="1">Cell membrane</location>
        <topology evidence="1">Multi-pass membrane protein</topology>
    </subcellularLocation>
</comment>
<keyword evidence="5 6" id="KW-0472">Membrane</keyword>
<dbReference type="InterPro" id="IPR002528">
    <property type="entry name" value="MATE_fam"/>
</dbReference>
<dbReference type="GO" id="GO:0015297">
    <property type="term" value="F:antiporter activity"/>
    <property type="evidence" value="ECO:0007669"/>
    <property type="project" value="InterPro"/>
</dbReference>
<dbReference type="Proteomes" id="UP000215155">
    <property type="component" value="Unassembled WGS sequence"/>
</dbReference>
<accession>A0AA91YWI3</accession>
<evidence type="ECO:0000256" key="6">
    <source>
        <dbReference type="SAM" id="Phobius"/>
    </source>
</evidence>
<dbReference type="Pfam" id="PF01554">
    <property type="entry name" value="MatE"/>
    <property type="match status" value="1"/>
</dbReference>
<reference evidence="7 8" key="1">
    <citation type="submission" date="2017-07" db="EMBL/GenBank/DDBJ databases">
        <title>Draft genome sequence of Prevotella copri isolated from the gut of healthy adult Indian.</title>
        <authorList>
            <person name="Das B."/>
            <person name="Bag S."/>
            <person name="Ghosh T.S."/>
        </authorList>
    </citation>
    <scope>NUCLEOTIDE SEQUENCE [LARGE SCALE GENOMIC DNA]</scope>
    <source>
        <strain evidence="7 8">Indica</strain>
    </source>
</reference>
<feature type="transmembrane region" description="Helical" evidence="6">
    <location>
        <begin position="466"/>
        <end position="489"/>
    </location>
</feature>
<evidence type="ECO:0008006" key="9">
    <source>
        <dbReference type="Google" id="ProtNLM"/>
    </source>
</evidence>
<dbReference type="InterPro" id="IPR050833">
    <property type="entry name" value="Poly_Biosynth_Transport"/>
</dbReference>
<dbReference type="GO" id="GO:0042910">
    <property type="term" value="F:xenobiotic transmembrane transporter activity"/>
    <property type="evidence" value="ECO:0007669"/>
    <property type="project" value="InterPro"/>
</dbReference>
<feature type="transmembrane region" description="Helical" evidence="6">
    <location>
        <begin position="438"/>
        <end position="460"/>
    </location>
</feature>
<sequence length="512" mass="57782">MLNQTSNNNSRIAKNTLFLYFRMIFLLVISLFTSRVVLQTLGVEDYGIYNVVGGVVSMFAFLNSAMAGATQRFMNFDLAKNDGEALKITFSTALIIHFIIAGVIVILSETIGLWFMYEKMIIPNTRMNAAMWVFQCSILVMFVNIISVPYNAAIIAHEKMGAFAYISLLEAALKLIIVYLLYVSPIDKLVSYTIMLLAVSIAIRFVYSSYSNKHFTETKFNWIWNVEKIKEMGTFASWSLIGNLALMGVTQGLNMLLNVFFGPVVNAARGIAVQVQGAVQQFANNFQTAINPQITKSYASNDLDYMHTLVCRAAKFSFLMVFLLSLPVLIMTDQILELWLKTPPMYAAGFIKIMLIITMVDSLSTPLNTAIHASGKIRLYQLVNGSFMLLVLPIGYIALLFKTDPNMVFYSQLLMTMIALFLKLFFAKQQVRIPFKVYLRNVLCPIILVSIVSFVLQYNIYAILEYNIFTFVAFGFLSLVLTLIAIYCLGMDAKERCLINMKVRNVIKKVNV</sequence>
<dbReference type="EMBL" id="NMPZ01000019">
    <property type="protein sequence ID" value="OXL43362.1"/>
    <property type="molecule type" value="Genomic_DNA"/>
</dbReference>
<feature type="transmembrane region" description="Helical" evidence="6">
    <location>
        <begin position="407"/>
        <end position="426"/>
    </location>
</feature>
<feature type="transmembrane region" description="Helical" evidence="6">
    <location>
        <begin position="90"/>
        <end position="117"/>
    </location>
</feature>
<feature type="transmembrane region" description="Helical" evidence="6">
    <location>
        <begin position="20"/>
        <end position="41"/>
    </location>
</feature>
<organism evidence="7 8">
    <name type="scientific">Segatella copri</name>
    <dbReference type="NCBI Taxonomy" id="165179"/>
    <lineage>
        <taxon>Bacteria</taxon>
        <taxon>Pseudomonadati</taxon>
        <taxon>Bacteroidota</taxon>
        <taxon>Bacteroidia</taxon>
        <taxon>Bacteroidales</taxon>
        <taxon>Prevotellaceae</taxon>
        <taxon>Segatella</taxon>
    </lineage>
</organism>
<keyword evidence="4 6" id="KW-1133">Transmembrane helix</keyword>
<gene>
    <name evidence="7" type="ORF">CFT61_11745</name>
</gene>
<keyword evidence="2" id="KW-1003">Cell membrane</keyword>
<evidence type="ECO:0000256" key="2">
    <source>
        <dbReference type="ARBA" id="ARBA00022475"/>
    </source>
</evidence>
<comment type="caution">
    <text evidence="7">The sequence shown here is derived from an EMBL/GenBank/DDBJ whole genome shotgun (WGS) entry which is preliminary data.</text>
</comment>
<name>A0AA91YWI3_9BACT</name>
<keyword evidence="3 6" id="KW-0812">Transmembrane</keyword>
<feature type="transmembrane region" description="Helical" evidence="6">
    <location>
        <begin position="316"/>
        <end position="340"/>
    </location>
</feature>
<feature type="transmembrane region" description="Helical" evidence="6">
    <location>
        <begin position="129"/>
        <end position="150"/>
    </location>
</feature>
<evidence type="ECO:0000313" key="7">
    <source>
        <dbReference type="EMBL" id="OXL43362.1"/>
    </source>
</evidence>
<feature type="transmembrane region" description="Helical" evidence="6">
    <location>
        <begin position="189"/>
        <end position="207"/>
    </location>
</feature>